<dbReference type="AlphaFoldDB" id="A0A250FSP4"/>
<dbReference type="RefSeq" id="WP_095910256.1">
    <property type="nucleotide sequence ID" value="NZ_CAUPXI010000009.1"/>
</dbReference>
<reference evidence="3" key="1">
    <citation type="submission" date="2017-06" db="EMBL/GenBank/DDBJ databases">
        <title>Capnocytophaga spp. assemblies.</title>
        <authorList>
            <person name="Gulvik C.A."/>
        </authorList>
    </citation>
    <scope>NUCLEOTIDE SEQUENCE [LARGE SCALE GENOMIC DNA]</scope>
    <source>
        <strain evidence="3">H1496</strain>
    </source>
</reference>
<keyword evidence="1" id="KW-0472">Membrane</keyword>
<proteinExistence type="predicted"/>
<dbReference type="NCBIfam" id="NF041635">
    <property type="entry name" value="STM3941_fam"/>
    <property type="match status" value="1"/>
</dbReference>
<evidence type="ECO:0000313" key="3">
    <source>
        <dbReference type="Proteomes" id="UP000217250"/>
    </source>
</evidence>
<keyword evidence="1" id="KW-0812">Transmembrane</keyword>
<dbReference type="GeneID" id="84808362"/>
<dbReference type="EMBL" id="CP022386">
    <property type="protein sequence ID" value="ATA86977.1"/>
    <property type="molecule type" value="Genomic_DNA"/>
</dbReference>
<sequence length="166" mass="19372">MNNTIIIPFSKKKMVKLLGLYILVMLGIAAIIFFILSADSINLFYLMLFIVLFIAGTYLFYKHIQELWRSNKKNEGVILTPDYLKSNATPLGKRVGEIPWSEIASIGKVNYYGQHIHIKLKHPEKYVNQLKGMSKDFTGIYLNDSELEISFEELEKLIHEYFQKYR</sequence>
<organism evidence="2 3">
    <name type="scientific">Capnocytophaga gingivalis</name>
    <dbReference type="NCBI Taxonomy" id="1017"/>
    <lineage>
        <taxon>Bacteria</taxon>
        <taxon>Pseudomonadati</taxon>
        <taxon>Bacteroidota</taxon>
        <taxon>Flavobacteriia</taxon>
        <taxon>Flavobacteriales</taxon>
        <taxon>Flavobacteriaceae</taxon>
        <taxon>Capnocytophaga</taxon>
    </lineage>
</organism>
<dbReference type="Proteomes" id="UP000217250">
    <property type="component" value="Chromosome"/>
</dbReference>
<keyword evidence="1" id="KW-1133">Transmembrane helix</keyword>
<evidence type="ECO:0000313" key="2">
    <source>
        <dbReference type="EMBL" id="ATA86977.1"/>
    </source>
</evidence>
<dbReference type="OrthoDB" id="1151187at2"/>
<feature type="transmembrane region" description="Helical" evidence="1">
    <location>
        <begin position="43"/>
        <end position="61"/>
    </location>
</feature>
<accession>A0A250FSP4</accession>
<dbReference type="KEGG" id="cgh:CGC50_07310"/>
<protein>
    <submittedName>
        <fullName evidence="2">Uncharacterized protein</fullName>
    </submittedName>
</protein>
<gene>
    <name evidence="2" type="ORF">CGC50_07310</name>
</gene>
<evidence type="ECO:0000256" key="1">
    <source>
        <dbReference type="SAM" id="Phobius"/>
    </source>
</evidence>
<name>A0A250FSP4_9FLAO</name>
<feature type="transmembrane region" description="Helical" evidence="1">
    <location>
        <begin position="18"/>
        <end position="37"/>
    </location>
</feature>
<dbReference type="InterPro" id="IPR048136">
    <property type="entry name" value="STM3941-like"/>
</dbReference>